<proteinExistence type="predicted"/>
<dbReference type="RefSeq" id="XP_031767909.2">
    <property type="nucleotide sequence ID" value="XM_031912049.2"/>
</dbReference>
<evidence type="ECO:0000313" key="2">
    <source>
        <dbReference type="RefSeq" id="XP_031767909.2"/>
    </source>
</evidence>
<reference evidence="2" key="1">
    <citation type="submission" date="2025-08" db="UniProtKB">
        <authorList>
            <consortium name="RefSeq"/>
        </authorList>
    </citation>
    <scope>IDENTIFICATION</scope>
    <source>
        <tissue evidence="2">Whole larvae</tissue>
    </source>
</reference>
<gene>
    <name evidence="2" type="primary">LOC116413362</name>
</gene>
<keyword evidence="1" id="KW-1185">Reference proteome</keyword>
<accession>A0A6J3CA23</accession>
<evidence type="ECO:0000313" key="1">
    <source>
        <dbReference type="Proteomes" id="UP001652740"/>
    </source>
</evidence>
<name>A0A6J3CA23_GALME</name>
<dbReference type="InParanoid" id="A0A6J3CA23"/>
<organism evidence="1 2">
    <name type="scientific">Galleria mellonella</name>
    <name type="common">Greater wax moth</name>
    <dbReference type="NCBI Taxonomy" id="7137"/>
    <lineage>
        <taxon>Eukaryota</taxon>
        <taxon>Metazoa</taxon>
        <taxon>Ecdysozoa</taxon>
        <taxon>Arthropoda</taxon>
        <taxon>Hexapoda</taxon>
        <taxon>Insecta</taxon>
        <taxon>Pterygota</taxon>
        <taxon>Neoptera</taxon>
        <taxon>Endopterygota</taxon>
        <taxon>Lepidoptera</taxon>
        <taxon>Glossata</taxon>
        <taxon>Ditrysia</taxon>
        <taxon>Pyraloidea</taxon>
        <taxon>Pyralidae</taxon>
        <taxon>Galleriinae</taxon>
        <taxon>Galleria</taxon>
    </lineage>
</organism>
<dbReference type="Proteomes" id="UP001652740">
    <property type="component" value="Unplaced"/>
</dbReference>
<dbReference type="AlphaFoldDB" id="A0A6J3CA23"/>
<sequence length="509" mass="58117">MIESSKPPLYSPKRDTKSFERERCIQELERILKNTVYVCETIRSSQSKEKDIKITKTLINNMEKLSDTNNLAQEPSLEISNSLTELPTINNLISETSIPPDVAKEFLSSYLAILLNDSSKSITNSSSQSNNQFNINTESPICDVQVEFGQKNVSKSITATNNEINNTNKDTYKYIKDKSESVDSGQLYLKGILDKRTTIFSKVKNDWQTIKNTKVTNNLDSTVKDELGTIIKENPEKHLIHENYDKNSVVINLSKFKLEQISMQNDSSINGTMSITIKLKEKPPNVGKSQKKHLSLKFSNDTKPLLSHNKPKCWLNHTPNNCNSLNNIFEANNDDFKTLFDYKPNVQKDDILKPYSSSSDAISKHFCQIIHESVQSLDLSSFKSSKFFKKNDSESKLLKDNEDPQLCYMVSALKKNNLATKFHSKKKVRLKECNGTVLNSKTNTSARIQTNKYPDKYATLDEPTPTIFNEKFVLLLLKNLTLLARNLPGLQKDLNNLYMKLRKRFEKSH</sequence>
<dbReference type="GeneID" id="116413362"/>
<dbReference type="KEGG" id="gmw:116413362"/>
<protein>
    <submittedName>
        <fullName evidence="2">Uncharacterized protein LOC116413362</fullName>
    </submittedName>
</protein>